<dbReference type="KEGG" id="cja:CJA_1614"/>
<keyword evidence="3" id="KW-0540">Nuclease</keyword>
<reference evidence="9 10" key="1">
    <citation type="journal article" date="2008" name="J. Bacteriol.">
        <title>Insights into plant cell wall degradation from the genome sequence of the soil bacterium Cellvibrio japonicus.</title>
        <authorList>
            <person name="Deboy R.T."/>
            <person name="Mongodin E.F."/>
            <person name="Fouts D.E."/>
            <person name="Tailford L.E."/>
            <person name="Khouri H."/>
            <person name="Emerson J.B."/>
            <person name="Mohamoud Y."/>
            <person name="Watkins K."/>
            <person name="Henrissat B."/>
            <person name="Gilbert H.J."/>
            <person name="Nelson K.E."/>
        </authorList>
    </citation>
    <scope>NUCLEOTIDE SEQUENCE [LARGE SCALE GENOMIC DNA]</scope>
    <source>
        <strain evidence="9 10">Ueda107</strain>
    </source>
</reference>
<dbReference type="Pfam" id="PF01368">
    <property type="entry name" value="DHH"/>
    <property type="match status" value="1"/>
</dbReference>
<dbReference type="PANTHER" id="PTHR30255:SF2">
    <property type="entry name" value="SINGLE-STRANDED-DNA-SPECIFIC EXONUCLEASE RECJ"/>
    <property type="match status" value="1"/>
</dbReference>
<evidence type="ECO:0000313" key="9">
    <source>
        <dbReference type="EMBL" id="ACE84907.1"/>
    </source>
</evidence>
<sequence>MVCVKCATYKFYFSCGLSMQKTIQRRAIHSTSGVLAQLHPLLQRIYSARGIQQEAELQYQLTHMLKPNFKGLDETVGLLVDAVVAQARVLVVGDFDADGATSSALAVLALRAMGLKQVDFLVPNRFEYGYGLTPEIVAVAAAQQPDVILTVDNGISSIEGVEAARDLGIAVIITDHHLPGAHLPDADAIVNPNQPGCPFPSKNLAGVGVIFYVMNALRGALRDMGWFAESGIAEPNMASFLDLVALGTVADVVPLDHNNRILVSQGLARMRAGAARPGIMALLEVAGRQPQRLVASDLGFAVGPRLNAAGRMDDMSLGIQCLLCDSLPLAREMAAQLDELNRDRKAIETGMQQEAMGMLQKVLNADENALPWGLCLFDETWHQGVIGILASRIKDRYHRPTIVFADAGDGLIKGSARSIPGLHIRDALDAVAARRPDLLQKFGGHAMAAGMSLQREHFEAFAKAFDEEVHRQLRAEDLQAVVVTDGELSASDFSLPLAAQLRNAGPWGQHFPEPVFDGEFYVLQQKLVGDKHLKMTLALDSRGQQLVDAIAFNIDPGLWPNQQVQRVRLAYKLDINEFRGNTNLQLMVDYLEAIING</sequence>
<dbReference type="GO" id="GO:0003676">
    <property type="term" value="F:nucleic acid binding"/>
    <property type="evidence" value="ECO:0007669"/>
    <property type="project" value="InterPro"/>
</dbReference>
<dbReference type="Pfam" id="PF02272">
    <property type="entry name" value="DHHA1"/>
    <property type="match status" value="1"/>
</dbReference>
<dbReference type="FunFam" id="3.90.1640.30:FF:000001">
    <property type="entry name" value="Single-stranded-DNA-specific exonuclease RecJ"/>
    <property type="match status" value="1"/>
</dbReference>
<feature type="domain" description="RecJ OB" evidence="8">
    <location>
        <begin position="484"/>
        <end position="589"/>
    </location>
</feature>
<dbReference type="Gene3D" id="3.90.1640.30">
    <property type="match status" value="1"/>
</dbReference>
<dbReference type="STRING" id="498211.CJA_1614"/>
<dbReference type="HOGENOM" id="CLU_009736_5_1_6"/>
<dbReference type="SUPFAM" id="SSF64182">
    <property type="entry name" value="DHH phosphoesterases"/>
    <property type="match status" value="1"/>
</dbReference>
<proteinExistence type="inferred from homology"/>
<dbReference type="InterPro" id="IPR051673">
    <property type="entry name" value="SSDNA_exonuclease_RecJ"/>
</dbReference>
<dbReference type="GO" id="GO:0006310">
    <property type="term" value="P:DNA recombination"/>
    <property type="evidence" value="ECO:0007669"/>
    <property type="project" value="InterPro"/>
</dbReference>
<name>B3PEA4_CELJU</name>
<evidence type="ECO:0000256" key="5">
    <source>
        <dbReference type="ARBA" id="ARBA00022839"/>
    </source>
</evidence>
<keyword evidence="5 9" id="KW-0269">Exonuclease</keyword>
<evidence type="ECO:0000259" key="7">
    <source>
        <dbReference type="Pfam" id="PF02272"/>
    </source>
</evidence>
<evidence type="ECO:0000256" key="1">
    <source>
        <dbReference type="ARBA" id="ARBA00005915"/>
    </source>
</evidence>
<evidence type="ECO:0000313" key="10">
    <source>
        <dbReference type="Proteomes" id="UP000001036"/>
    </source>
</evidence>
<dbReference type="GO" id="GO:0008409">
    <property type="term" value="F:5'-3' exonuclease activity"/>
    <property type="evidence" value="ECO:0007669"/>
    <property type="project" value="InterPro"/>
</dbReference>
<feature type="domain" description="DHHA1" evidence="7">
    <location>
        <begin position="378"/>
        <end position="469"/>
    </location>
</feature>
<keyword evidence="4 9" id="KW-0378">Hydrolase</keyword>
<evidence type="ECO:0000259" key="8">
    <source>
        <dbReference type="Pfam" id="PF17768"/>
    </source>
</evidence>
<dbReference type="GO" id="GO:0006281">
    <property type="term" value="P:DNA repair"/>
    <property type="evidence" value="ECO:0007669"/>
    <property type="project" value="InterPro"/>
</dbReference>
<comment type="similarity">
    <text evidence="1">Belongs to the RecJ family.</text>
</comment>
<dbReference type="AlphaFoldDB" id="B3PEA4"/>
<dbReference type="NCBIfam" id="TIGR00644">
    <property type="entry name" value="recJ"/>
    <property type="match status" value="1"/>
</dbReference>
<protein>
    <recommendedName>
        <fullName evidence="2">Single-stranded-DNA-specific exonuclease RecJ</fullName>
    </recommendedName>
</protein>
<dbReference type="EMBL" id="CP000934">
    <property type="protein sequence ID" value="ACE84907.1"/>
    <property type="molecule type" value="Genomic_DNA"/>
</dbReference>
<gene>
    <name evidence="9" type="primary">recJ</name>
    <name evidence="9" type="ordered locus">CJA_1614</name>
</gene>
<evidence type="ECO:0000256" key="3">
    <source>
        <dbReference type="ARBA" id="ARBA00022722"/>
    </source>
</evidence>
<dbReference type="eggNOG" id="COG0608">
    <property type="taxonomic scope" value="Bacteria"/>
</dbReference>
<evidence type="ECO:0000259" key="6">
    <source>
        <dbReference type="Pfam" id="PF01368"/>
    </source>
</evidence>
<keyword evidence="10" id="KW-1185">Reference proteome</keyword>
<evidence type="ECO:0000256" key="2">
    <source>
        <dbReference type="ARBA" id="ARBA00019841"/>
    </source>
</evidence>
<evidence type="ECO:0000256" key="4">
    <source>
        <dbReference type="ARBA" id="ARBA00022801"/>
    </source>
</evidence>
<dbReference type="Pfam" id="PF17768">
    <property type="entry name" value="RecJ_OB"/>
    <property type="match status" value="1"/>
</dbReference>
<dbReference type="PANTHER" id="PTHR30255">
    <property type="entry name" value="SINGLE-STRANDED-DNA-SPECIFIC EXONUCLEASE RECJ"/>
    <property type="match status" value="1"/>
</dbReference>
<dbReference type="Proteomes" id="UP000001036">
    <property type="component" value="Chromosome"/>
</dbReference>
<organism evidence="9 10">
    <name type="scientific">Cellvibrio japonicus (strain Ueda107)</name>
    <name type="common">Pseudomonas fluorescens subsp. cellulosa</name>
    <dbReference type="NCBI Taxonomy" id="498211"/>
    <lineage>
        <taxon>Bacteria</taxon>
        <taxon>Pseudomonadati</taxon>
        <taxon>Pseudomonadota</taxon>
        <taxon>Gammaproteobacteria</taxon>
        <taxon>Cellvibrionales</taxon>
        <taxon>Cellvibrionaceae</taxon>
        <taxon>Cellvibrio</taxon>
    </lineage>
</organism>
<dbReference type="InterPro" id="IPR004610">
    <property type="entry name" value="RecJ"/>
</dbReference>
<dbReference type="InterPro" id="IPR038763">
    <property type="entry name" value="DHH_sf"/>
</dbReference>
<accession>B3PEA4</accession>
<dbReference type="InterPro" id="IPR041122">
    <property type="entry name" value="RecJ_OB"/>
</dbReference>
<dbReference type="InterPro" id="IPR001667">
    <property type="entry name" value="DDH_dom"/>
</dbReference>
<feature type="domain" description="DDH" evidence="6">
    <location>
        <begin position="88"/>
        <end position="248"/>
    </location>
</feature>
<dbReference type="InterPro" id="IPR003156">
    <property type="entry name" value="DHHA1_dom"/>
</dbReference>
<dbReference type="Gene3D" id="3.10.310.30">
    <property type="match status" value="1"/>
</dbReference>